<accession>A0A8H3FPE6</accession>
<keyword evidence="5" id="KW-0645">Protease</keyword>
<evidence type="ECO:0000256" key="2">
    <source>
        <dbReference type="PIRSR" id="PIRSR601461-2"/>
    </source>
</evidence>
<gene>
    <name evidence="5" type="primary">PEP2_2</name>
    <name evidence="5" type="ORF">HETSPECPRED_006925</name>
</gene>
<dbReference type="Pfam" id="PF00026">
    <property type="entry name" value="Asp"/>
    <property type="match status" value="1"/>
</dbReference>
<dbReference type="PROSITE" id="PS51767">
    <property type="entry name" value="PEPTIDASE_A1"/>
    <property type="match status" value="1"/>
</dbReference>
<dbReference type="CDD" id="cd05471">
    <property type="entry name" value="pepsin_like"/>
    <property type="match status" value="1"/>
</dbReference>
<evidence type="ECO:0000256" key="3">
    <source>
        <dbReference type="SAM" id="MobiDB-lite"/>
    </source>
</evidence>
<dbReference type="GO" id="GO:0000324">
    <property type="term" value="C:fungal-type vacuole"/>
    <property type="evidence" value="ECO:0007669"/>
    <property type="project" value="TreeGrafter"/>
</dbReference>
<dbReference type="Gene3D" id="2.40.70.10">
    <property type="entry name" value="Acid Proteases"/>
    <property type="match status" value="2"/>
</dbReference>
<comment type="caution">
    <text evidence="5">The sequence shown here is derived from an EMBL/GenBank/DDBJ whole genome shotgun (WGS) entry which is preliminary data.</text>
</comment>
<feature type="disulfide bond" evidence="2">
    <location>
        <begin position="320"/>
        <end position="362"/>
    </location>
</feature>
<dbReference type="GO" id="GO:0004190">
    <property type="term" value="F:aspartic-type endopeptidase activity"/>
    <property type="evidence" value="ECO:0007669"/>
    <property type="project" value="InterPro"/>
</dbReference>
<dbReference type="PANTHER" id="PTHR47966:SF51">
    <property type="entry name" value="BETA-SITE APP-CLEAVING ENZYME, ISOFORM A-RELATED"/>
    <property type="match status" value="1"/>
</dbReference>
<evidence type="ECO:0000259" key="4">
    <source>
        <dbReference type="PROSITE" id="PS51767"/>
    </source>
</evidence>
<protein>
    <submittedName>
        <fullName evidence="5">Vacuolar protease A</fullName>
    </submittedName>
</protein>
<dbReference type="InterPro" id="IPR001461">
    <property type="entry name" value="Aspartic_peptidase_A1"/>
</dbReference>
<dbReference type="SUPFAM" id="SSF50630">
    <property type="entry name" value="Acid proteases"/>
    <property type="match status" value="1"/>
</dbReference>
<reference evidence="5" key="1">
    <citation type="submission" date="2021-03" db="EMBL/GenBank/DDBJ databases">
        <authorList>
            <person name="Tagirdzhanova G."/>
        </authorList>
    </citation>
    <scope>NUCLEOTIDE SEQUENCE</scope>
</reference>
<feature type="domain" description="Peptidase A1" evidence="4">
    <location>
        <begin position="69"/>
        <end position="402"/>
    </location>
</feature>
<comment type="similarity">
    <text evidence="1">Belongs to the peptidase A1 family.</text>
</comment>
<dbReference type="EMBL" id="CAJPDS010000049">
    <property type="protein sequence ID" value="CAF9928767.1"/>
    <property type="molecule type" value="Genomic_DNA"/>
</dbReference>
<feature type="region of interest" description="Disordered" evidence="3">
    <location>
        <begin position="1"/>
        <end position="32"/>
    </location>
</feature>
<evidence type="ECO:0000256" key="1">
    <source>
        <dbReference type="ARBA" id="ARBA00007447"/>
    </source>
</evidence>
<dbReference type="OrthoDB" id="771136at2759"/>
<keyword evidence="6" id="KW-1185">Reference proteome</keyword>
<dbReference type="PANTHER" id="PTHR47966">
    <property type="entry name" value="BETA-SITE APP-CLEAVING ENZYME, ISOFORM A-RELATED"/>
    <property type="match status" value="1"/>
</dbReference>
<dbReference type="Proteomes" id="UP000664521">
    <property type="component" value="Unassembled WGS sequence"/>
</dbReference>
<sequence length="410" mass="44966">MTFRSEVHSAPSRQDASTLRSSRALESDGRDKQDVLQGTALWHDLNSMPKHYNKPGQGLPVENLGYQAYTTYFGIGTSPPQLMRAFIDLAWSDLVIPAVNCTHCAGKLKYDRTKSPSFESGNGSKITVRQDRYVWGRGEVSSDSVTLGEGVEVQHHPFVEAEQSSSGPWAPESVESVLGLSMKRPVVDTGMTKHFLPGILETMAEEKTLDRDVFSLLLPRGDGDRGDLVFGDYDKALFKGELSTHPLYPENTTDWAVEATSASVMYANGTEAGYQSLAGYTALISTTYPGLILPRHIVRSLINATGADCSDSCTGCEVPCDQAAGLPKLTLNLGGYNFSIGAEEYVVKTRVNWPFCRNREYCAVLVGSDKLLEEPKKIVLGSRFLTSVYSVFDFGNRTVGFAKAKHRFES</sequence>
<dbReference type="InterPro" id="IPR033121">
    <property type="entry name" value="PEPTIDASE_A1"/>
</dbReference>
<dbReference type="InterPro" id="IPR021109">
    <property type="entry name" value="Peptidase_aspartic_dom_sf"/>
</dbReference>
<keyword evidence="2" id="KW-1015">Disulfide bond</keyword>
<feature type="compositionally biased region" description="Polar residues" evidence="3">
    <location>
        <begin position="11"/>
        <end position="21"/>
    </location>
</feature>
<feature type="compositionally biased region" description="Basic and acidic residues" evidence="3">
    <location>
        <begin position="23"/>
        <end position="32"/>
    </location>
</feature>
<evidence type="ECO:0000313" key="6">
    <source>
        <dbReference type="Proteomes" id="UP000664521"/>
    </source>
</evidence>
<proteinExistence type="inferred from homology"/>
<dbReference type="AlphaFoldDB" id="A0A8H3FPE6"/>
<dbReference type="InterPro" id="IPR034164">
    <property type="entry name" value="Pepsin-like_dom"/>
</dbReference>
<evidence type="ECO:0000313" key="5">
    <source>
        <dbReference type="EMBL" id="CAF9928767.1"/>
    </source>
</evidence>
<organism evidence="5 6">
    <name type="scientific">Heterodermia speciosa</name>
    <dbReference type="NCBI Taxonomy" id="116794"/>
    <lineage>
        <taxon>Eukaryota</taxon>
        <taxon>Fungi</taxon>
        <taxon>Dikarya</taxon>
        <taxon>Ascomycota</taxon>
        <taxon>Pezizomycotina</taxon>
        <taxon>Lecanoromycetes</taxon>
        <taxon>OSLEUM clade</taxon>
        <taxon>Lecanoromycetidae</taxon>
        <taxon>Caliciales</taxon>
        <taxon>Physciaceae</taxon>
        <taxon>Heterodermia</taxon>
    </lineage>
</organism>
<dbReference type="GO" id="GO:0006508">
    <property type="term" value="P:proteolysis"/>
    <property type="evidence" value="ECO:0007669"/>
    <property type="project" value="UniProtKB-KW"/>
</dbReference>
<keyword evidence="5" id="KW-0378">Hydrolase</keyword>
<name>A0A8H3FPE6_9LECA</name>